<name>A0A0M0KZF7_9BACI</name>
<protein>
    <submittedName>
        <fullName evidence="1">Uncharacterized protein</fullName>
    </submittedName>
</protein>
<evidence type="ECO:0000313" key="1">
    <source>
        <dbReference type="EMBL" id="KOO44206.1"/>
    </source>
</evidence>
<proteinExistence type="predicted"/>
<dbReference type="EMBL" id="LILC01000016">
    <property type="protein sequence ID" value="KOO44206.1"/>
    <property type="molecule type" value="Genomic_DNA"/>
</dbReference>
<keyword evidence="2" id="KW-1185">Reference proteome</keyword>
<gene>
    <name evidence="1" type="ORF">AMD01_13005</name>
</gene>
<organism evidence="1 2">
    <name type="scientific">Priestia koreensis</name>
    <dbReference type="NCBI Taxonomy" id="284581"/>
    <lineage>
        <taxon>Bacteria</taxon>
        <taxon>Bacillati</taxon>
        <taxon>Bacillota</taxon>
        <taxon>Bacilli</taxon>
        <taxon>Bacillales</taxon>
        <taxon>Bacillaceae</taxon>
        <taxon>Priestia</taxon>
    </lineage>
</organism>
<sequence length="99" mass="11819">MVIKMEFRYEDEYMSCAAKGGRNIHQLQREFDQWIYDRGNDHPYWEIAYIDEEGNEGYGVSFSGEAFVNWLNNVKFSKRKKVARLVSTVPSHYKKVLRF</sequence>
<dbReference type="AlphaFoldDB" id="A0A0M0KZF7"/>
<evidence type="ECO:0000313" key="2">
    <source>
        <dbReference type="Proteomes" id="UP000037558"/>
    </source>
</evidence>
<comment type="caution">
    <text evidence="1">The sequence shown here is derived from an EMBL/GenBank/DDBJ whole genome shotgun (WGS) entry which is preliminary data.</text>
</comment>
<dbReference type="Proteomes" id="UP000037558">
    <property type="component" value="Unassembled WGS sequence"/>
</dbReference>
<accession>A0A0M0KZF7</accession>
<dbReference type="STRING" id="284581.AMD01_13005"/>
<reference evidence="2" key="1">
    <citation type="submission" date="2015-08" db="EMBL/GenBank/DDBJ databases">
        <title>Fjat-14210 dsm16467.</title>
        <authorList>
            <person name="Liu B."/>
            <person name="Wang J."/>
            <person name="Zhu Y."/>
            <person name="Liu G."/>
            <person name="Chen Q."/>
            <person name="Chen Z."/>
            <person name="Lan J."/>
            <person name="Che J."/>
            <person name="Ge C."/>
            <person name="Shi H."/>
            <person name="Pan Z."/>
            <person name="Liu X."/>
        </authorList>
    </citation>
    <scope>NUCLEOTIDE SEQUENCE [LARGE SCALE GENOMIC DNA]</scope>
    <source>
        <strain evidence="2">DSM 16467</strain>
    </source>
</reference>
<dbReference type="PATRIC" id="fig|284581.3.peg.4719"/>